<dbReference type="PROSITE" id="PS51755">
    <property type="entry name" value="OMPR_PHOB"/>
    <property type="match status" value="1"/>
</dbReference>
<evidence type="ECO:0000313" key="7">
    <source>
        <dbReference type="Proteomes" id="UP001210865"/>
    </source>
</evidence>
<dbReference type="InterPro" id="IPR001867">
    <property type="entry name" value="OmpR/PhoB-type_DNA-bd"/>
</dbReference>
<dbReference type="SMART" id="SM00448">
    <property type="entry name" value="REC"/>
    <property type="match status" value="1"/>
</dbReference>
<dbReference type="Proteomes" id="UP001210865">
    <property type="component" value="Chromosome"/>
</dbReference>
<dbReference type="PROSITE" id="PS50110">
    <property type="entry name" value="RESPONSE_REGULATORY"/>
    <property type="match status" value="1"/>
</dbReference>
<organism evidence="6 7">
    <name type="scientific">Sphingomonas abietis</name>
    <dbReference type="NCBI Taxonomy" id="3012344"/>
    <lineage>
        <taxon>Bacteria</taxon>
        <taxon>Pseudomonadati</taxon>
        <taxon>Pseudomonadota</taxon>
        <taxon>Alphaproteobacteria</taxon>
        <taxon>Sphingomonadales</taxon>
        <taxon>Sphingomonadaceae</taxon>
        <taxon>Sphingomonas</taxon>
    </lineage>
</organism>
<dbReference type="CDD" id="cd00383">
    <property type="entry name" value="trans_reg_C"/>
    <property type="match status" value="1"/>
</dbReference>
<dbReference type="SMART" id="SM00862">
    <property type="entry name" value="Trans_reg_C"/>
    <property type="match status" value="1"/>
</dbReference>
<keyword evidence="1 3" id="KW-0238">DNA-binding</keyword>
<sequence length="227" mass="25474">MARILVIEDDAATAQEIVTELTSHGHQVVHVDDGLAALEKATREAFDAVTLDRMLPGMDGLALVERLRERRIRVPVLMISALSDVDDRIAGLRAGGDDYMTKPFASNEMAMRVEVLLRRHQQQEPSESAMLKVGGVEIDLIRRKVQVDGEPVRLLHMEFRLLEFLARNAGDIVSRRIIFEQVWGYYFDPGANLINVHIARLRKKLDRPGKPSAIATVKGEGYRLDAI</sequence>
<dbReference type="InterPro" id="IPR011006">
    <property type="entry name" value="CheY-like_superfamily"/>
</dbReference>
<dbReference type="InterPro" id="IPR001789">
    <property type="entry name" value="Sig_transdc_resp-reg_receiver"/>
</dbReference>
<dbReference type="PANTHER" id="PTHR48111:SF76">
    <property type="entry name" value="TWO-COMPONENT RESPONSE REGULATOR"/>
    <property type="match status" value="1"/>
</dbReference>
<dbReference type="Pfam" id="PF00072">
    <property type="entry name" value="Response_reg"/>
    <property type="match status" value="1"/>
</dbReference>
<dbReference type="InterPro" id="IPR039420">
    <property type="entry name" value="WalR-like"/>
</dbReference>
<evidence type="ECO:0000313" key="6">
    <source>
        <dbReference type="EMBL" id="WBO23276.1"/>
    </source>
</evidence>
<dbReference type="PANTHER" id="PTHR48111">
    <property type="entry name" value="REGULATOR OF RPOS"/>
    <property type="match status" value="1"/>
</dbReference>
<feature type="DNA-binding region" description="OmpR/PhoB-type" evidence="3">
    <location>
        <begin position="128"/>
        <end position="226"/>
    </location>
</feature>
<dbReference type="EMBL" id="CP115174">
    <property type="protein sequence ID" value="WBO23276.1"/>
    <property type="molecule type" value="Genomic_DNA"/>
</dbReference>
<gene>
    <name evidence="6" type="ORF">PBT88_03820</name>
</gene>
<evidence type="ECO:0000256" key="2">
    <source>
        <dbReference type="PROSITE-ProRule" id="PRU00169"/>
    </source>
</evidence>
<proteinExistence type="predicted"/>
<protein>
    <submittedName>
        <fullName evidence="6">Response regulator transcription factor</fullName>
    </submittedName>
</protein>
<evidence type="ECO:0000256" key="3">
    <source>
        <dbReference type="PROSITE-ProRule" id="PRU01091"/>
    </source>
</evidence>
<feature type="modified residue" description="4-aspartylphosphate" evidence="2">
    <location>
        <position position="52"/>
    </location>
</feature>
<dbReference type="SUPFAM" id="SSF52172">
    <property type="entry name" value="CheY-like"/>
    <property type="match status" value="1"/>
</dbReference>
<dbReference type="RefSeq" id="WP_270077911.1">
    <property type="nucleotide sequence ID" value="NZ_CP115174.1"/>
</dbReference>
<dbReference type="Pfam" id="PF00486">
    <property type="entry name" value="Trans_reg_C"/>
    <property type="match status" value="1"/>
</dbReference>
<reference evidence="6 7" key="1">
    <citation type="submission" date="2022-12" db="EMBL/GenBank/DDBJ databases">
        <title>Sphingomonas abieness sp. nov., an endophytic bacterium isolated from Abies koreana.</title>
        <authorList>
            <person name="Jiang L."/>
            <person name="Lee J."/>
        </authorList>
    </citation>
    <scope>NUCLEOTIDE SEQUENCE [LARGE SCALE GENOMIC DNA]</scope>
    <source>
        <strain evidence="7">PAMB 00755</strain>
    </source>
</reference>
<dbReference type="Gene3D" id="1.10.10.10">
    <property type="entry name" value="Winged helix-like DNA-binding domain superfamily/Winged helix DNA-binding domain"/>
    <property type="match status" value="1"/>
</dbReference>
<evidence type="ECO:0000259" key="5">
    <source>
        <dbReference type="PROSITE" id="PS51755"/>
    </source>
</evidence>
<name>A0ABY7NP14_9SPHN</name>
<dbReference type="CDD" id="cd17574">
    <property type="entry name" value="REC_OmpR"/>
    <property type="match status" value="1"/>
</dbReference>
<accession>A0ABY7NP14</accession>
<dbReference type="Gene3D" id="3.40.50.2300">
    <property type="match status" value="1"/>
</dbReference>
<evidence type="ECO:0000256" key="1">
    <source>
        <dbReference type="ARBA" id="ARBA00023125"/>
    </source>
</evidence>
<keyword evidence="2" id="KW-0597">Phosphoprotein</keyword>
<dbReference type="Gene3D" id="6.10.250.690">
    <property type="match status" value="1"/>
</dbReference>
<evidence type="ECO:0000259" key="4">
    <source>
        <dbReference type="PROSITE" id="PS50110"/>
    </source>
</evidence>
<keyword evidence="7" id="KW-1185">Reference proteome</keyword>
<feature type="domain" description="Response regulatory" evidence="4">
    <location>
        <begin position="3"/>
        <end position="117"/>
    </location>
</feature>
<feature type="domain" description="OmpR/PhoB-type" evidence="5">
    <location>
        <begin position="128"/>
        <end position="226"/>
    </location>
</feature>
<dbReference type="InterPro" id="IPR036388">
    <property type="entry name" value="WH-like_DNA-bd_sf"/>
</dbReference>